<proteinExistence type="inferred from homology"/>
<dbReference type="InterPro" id="IPR003226">
    <property type="entry name" value="MYG1_exonuclease"/>
</dbReference>
<reference evidence="2" key="1">
    <citation type="submission" date="2014-11" db="EMBL/GenBank/DDBJ databases">
        <title>Molecular phylogeny of cliff fern family Woodsiaceae with morphological implications.</title>
        <authorList>
            <person name="Shao Y.-Z."/>
            <person name="Wei R."/>
            <person name="Zhang X.-C."/>
        </authorList>
    </citation>
    <scope>NUCLEOTIDE SEQUENCE</scope>
</reference>
<dbReference type="Pfam" id="PF03690">
    <property type="entry name" value="MYG1_exonuc"/>
    <property type="match status" value="1"/>
</dbReference>
<dbReference type="GO" id="GO:0005737">
    <property type="term" value="C:cytoplasm"/>
    <property type="evidence" value="ECO:0007669"/>
    <property type="project" value="TreeGrafter"/>
</dbReference>
<dbReference type="GO" id="GO:0005634">
    <property type="term" value="C:nucleus"/>
    <property type="evidence" value="ECO:0007669"/>
    <property type="project" value="TreeGrafter"/>
</dbReference>
<evidence type="ECO:0000313" key="2">
    <source>
        <dbReference type="EMBL" id="CUC09706.1"/>
    </source>
</evidence>
<dbReference type="VEuPathDB" id="CryptoDB:Cvel_5038"/>
<evidence type="ECO:0000256" key="1">
    <source>
        <dbReference type="ARBA" id="ARBA00010105"/>
    </source>
</evidence>
<protein>
    <recommendedName>
        <fullName evidence="3">Metal-dependent protein hydrolase</fullName>
    </recommendedName>
</protein>
<dbReference type="AlphaFoldDB" id="A0A0K6S812"/>
<dbReference type="PANTHER" id="PTHR11215">
    <property type="entry name" value="METAL DEPENDENT HYDROLASE - RELATED"/>
    <property type="match status" value="1"/>
</dbReference>
<comment type="similarity">
    <text evidence="1">Belongs to the MYG1 family.</text>
</comment>
<gene>
    <name evidence="2" type="ORF">Cvel_5038.t2.CR1</name>
</gene>
<evidence type="ECO:0008006" key="3">
    <source>
        <dbReference type="Google" id="ProtNLM"/>
    </source>
</evidence>
<dbReference type="PANTHER" id="PTHR11215:SF1">
    <property type="entry name" value="MYG1 EXONUCLEASE"/>
    <property type="match status" value="1"/>
</dbReference>
<name>A0A0K6S812_9ALVE</name>
<organism evidence="2">
    <name type="scientific">Chromera velia CCMP2878</name>
    <dbReference type="NCBI Taxonomy" id="1169474"/>
    <lineage>
        <taxon>Eukaryota</taxon>
        <taxon>Sar</taxon>
        <taxon>Alveolata</taxon>
        <taxon>Colpodellida</taxon>
        <taxon>Chromeraceae</taxon>
        <taxon>Chromera</taxon>
    </lineage>
</organism>
<accession>A0A0K6S812</accession>
<sequence>MEEATKKRQAVLATHSGKFHCDEVLGMAMLRLLPRYQHAKIVRSRNPSELQEADVVIDVGAVFDPEALRFDHHQREFTEVFGHGGFEKTKLSSAGLVYKFFGKEILKTHFGVSDDETVELLFLRVYENLMESVDAIDNGVQICEGAPKYKIRTDLASRVDRLNPAWNEEGKCEMKAFEEAMVIAREEFEAHVNGLITRWLPAREIVERAVADRKSIHPSGRAILLETSCPFKEHLYEIEKATGLNNTESEILYAVYADRGATESWRVHAVSDPDDGFKSRKFLPARLRGLRDEALSEAAGIPDMIFIHASGFIGGAKTKESALRLVEIALAE</sequence>
<dbReference type="PhylomeDB" id="A0A0K6S812"/>
<dbReference type="EMBL" id="CDMZ01001435">
    <property type="protein sequence ID" value="CUC09706.1"/>
    <property type="molecule type" value="Genomic_DNA"/>
</dbReference>